<sequence length="281" mass="30219">MATVAAAGSEDWVASPQELWTAEPIVSAAINFFLLQLLQLGAWQTERVAVSFEGVVQSSCVTPAAQNLAVAVREEEAVGVCETVVKDVARRPTRSSTATRAFAFAGGQQAGQDVQCAVVSVSVGFESECATRYIYLLSALARRATSCQAQWSAAETERLCCFLAVVTQDVERIGVWLRAINSSKGRRSTSNARPSTTCALAGPPRPGRRPVALPAVARGWNTLSRFSRLGWQSVGMRRVGCRRRSQQTSSPKPEIRMDVVEEDQSPADTSQLGPLYPVAAS</sequence>
<feature type="region of interest" description="Disordered" evidence="1">
    <location>
        <begin position="240"/>
        <end position="281"/>
    </location>
</feature>
<feature type="region of interest" description="Disordered" evidence="1">
    <location>
        <begin position="184"/>
        <end position="206"/>
    </location>
</feature>
<proteinExistence type="predicted"/>
<keyword evidence="3" id="KW-1185">Reference proteome</keyword>
<dbReference type="EMBL" id="ML977328">
    <property type="protein sequence ID" value="KAF2113350.1"/>
    <property type="molecule type" value="Genomic_DNA"/>
</dbReference>
<protein>
    <submittedName>
        <fullName evidence="2">Uncharacterized protein</fullName>
    </submittedName>
</protein>
<gene>
    <name evidence="2" type="ORF">BDV96DRAFT_601518</name>
</gene>
<organism evidence="2 3">
    <name type="scientific">Lophiotrema nucula</name>
    <dbReference type="NCBI Taxonomy" id="690887"/>
    <lineage>
        <taxon>Eukaryota</taxon>
        <taxon>Fungi</taxon>
        <taxon>Dikarya</taxon>
        <taxon>Ascomycota</taxon>
        <taxon>Pezizomycotina</taxon>
        <taxon>Dothideomycetes</taxon>
        <taxon>Pleosporomycetidae</taxon>
        <taxon>Pleosporales</taxon>
        <taxon>Lophiotremataceae</taxon>
        <taxon>Lophiotrema</taxon>
    </lineage>
</organism>
<name>A0A6A5Z1S3_9PLEO</name>
<evidence type="ECO:0000256" key="1">
    <source>
        <dbReference type="SAM" id="MobiDB-lite"/>
    </source>
</evidence>
<dbReference type="Proteomes" id="UP000799770">
    <property type="component" value="Unassembled WGS sequence"/>
</dbReference>
<evidence type="ECO:0000313" key="2">
    <source>
        <dbReference type="EMBL" id="KAF2113350.1"/>
    </source>
</evidence>
<reference evidence="2" key="1">
    <citation type="journal article" date="2020" name="Stud. Mycol.">
        <title>101 Dothideomycetes genomes: a test case for predicting lifestyles and emergence of pathogens.</title>
        <authorList>
            <person name="Haridas S."/>
            <person name="Albert R."/>
            <person name="Binder M."/>
            <person name="Bloem J."/>
            <person name="Labutti K."/>
            <person name="Salamov A."/>
            <person name="Andreopoulos B."/>
            <person name="Baker S."/>
            <person name="Barry K."/>
            <person name="Bills G."/>
            <person name="Bluhm B."/>
            <person name="Cannon C."/>
            <person name="Castanera R."/>
            <person name="Culley D."/>
            <person name="Daum C."/>
            <person name="Ezra D."/>
            <person name="Gonzalez J."/>
            <person name="Henrissat B."/>
            <person name="Kuo A."/>
            <person name="Liang C."/>
            <person name="Lipzen A."/>
            <person name="Lutzoni F."/>
            <person name="Magnuson J."/>
            <person name="Mondo S."/>
            <person name="Nolan M."/>
            <person name="Ohm R."/>
            <person name="Pangilinan J."/>
            <person name="Park H.-J."/>
            <person name="Ramirez L."/>
            <person name="Alfaro M."/>
            <person name="Sun H."/>
            <person name="Tritt A."/>
            <person name="Yoshinaga Y."/>
            <person name="Zwiers L.-H."/>
            <person name="Turgeon B."/>
            <person name="Goodwin S."/>
            <person name="Spatafora J."/>
            <person name="Crous P."/>
            <person name="Grigoriev I."/>
        </authorList>
    </citation>
    <scope>NUCLEOTIDE SEQUENCE</scope>
    <source>
        <strain evidence="2">CBS 627.86</strain>
    </source>
</reference>
<dbReference type="AlphaFoldDB" id="A0A6A5Z1S3"/>
<accession>A0A6A5Z1S3</accession>
<evidence type="ECO:0000313" key="3">
    <source>
        <dbReference type="Proteomes" id="UP000799770"/>
    </source>
</evidence>
<feature type="compositionally biased region" description="Polar residues" evidence="1">
    <location>
        <begin position="184"/>
        <end position="198"/>
    </location>
</feature>